<accession>B1YAG4</accession>
<name>B1YAG4_PYRNV</name>
<dbReference type="KEGG" id="tne:Tneu_1691"/>
<dbReference type="Proteomes" id="UP000001694">
    <property type="component" value="Chromosome"/>
</dbReference>
<dbReference type="AlphaFoldDB" id="B1YAG4"/>
<sequence>MVRRVAFNVALFERGDITVVDAMYRERGDVVLSCGDYRCVARELFTALPKLLGGGSLGVDLGAARNGLAYVWRGEPVLHAVVDWQTVEAVLRNAGPLEIYIGSSPYVDVKKAAALAGCREVRLVDELAASWSRRWIRARYPELEEDEVDALAFTYYGGVAASIC</sequence>
<keyword evidence="2" id="KW-1185">Reference proteome</keyword>
<dbReference type="eggNOG" id="arCOG05656">
    <property type="taxonomic scope" value="Archaea"/>
</dbReference>
<dbReference type="EMBL" id="CP001014">
    <property type="protein sequence ID" value="ACB40613.1"/>
    <property type="molecule type" value="Genomic_DNA"/>
</dbReference>
<organism evidence="1 2">
    <name type="scientific">Pyrobaculum neutrophilum (strain DSM 2338 / JCM 9278 / NBRC 100436 / V24Sta)</name>
    <name type="common">Thermoproteus neutrophilus</name>
    <dbReference type="NCBI Taxonomy" id="444157"/>
    <lineage>
        <taxon>Archaea</taxon>
        <taxon>Thermoproteota</taxon>
        <taxon>Thermoprotei</taxon>
        <taxon>Thermoproteales</taxon>
        <taxon>Thermoproteaceae</taxon>
        <taxon>Pyrobaculum</taxon>
    </lineage>
</organism>
<dbReference type="HOGENOM" id="CLU_1507441_0_0_2"/>
<gene>
    <name evidence="1" type="ordered locus">Tneu_1691</name>
</gene>
<evidence type="ECO:0000313" key="2">
    <source>
        <dbReference type="Proteomes" id="UP000001694"/>
    </source>
</evidence>
<proteinExistence type="predicted"/>
<reference evidence="1" key="1">
    <citation type="submission" date="2008-03" db="EMBL/GenBank/DDBJ databases">
        <title>Complete sequence of Thermoproteus neutrophilus V24Sta.</title>
        <authorList>
            <consortium name="US DOE Joint Genome Institute"/>
            <person name="Copeland A."/>
            <person name="Lucas S."/>
            <person name="Lapidus A."/>
            <person name="Glavina del Rio T."/>
            <person name="Dalin E."/>
            <person name="Tice H."/>
            <person name="Bruce D."/>
            <person name="Goodwin L."/>
            <person name="Pitluck S."/>
            <person name="Sims D."/>
            <person name="Brettin T."/>
            <person name="Detter J.C."/>
            <person name="Han C."/>
            <person name="Kuske C.R."/>
            <person name="Schmutz J."/>
            <person name="Larimer F."/>
            <person name="Land M."/>
            <person name="Hauser L."/>
            <person name="Kyrpides N."/>
            <person name="Mikhailova N."/>
            <person name="Biddle J.F."/>
            <person name="Zhang Z."/>
            <person name="Fitz-Gibbon S.T."/>
            <person name="Lowe T.M."/>
            <person name="Saltikov C."/>
            <person name="House C.H."/>
            <person name="Richardson P."/>
        </authorList>
    </citation>
    <scope>NUCLEOTIDE SEQUENCE [LARGE SCALE GENOMIC DNA]</scope>
    <source>
        <strain evidence="1">V24Sta</strain>
    </source>
</reference>
<protein>
    <submittedName>
        <fullName evidence="1">Uncharacterized protein</fullName>
    </submittedName>
</protein>
<dbReference type="STRING" id="444157.Tneu_1691"/>
<evidence type="ECO:0000313" key="1">
    <source>
        <dbReference type="EMBL" id="ACB40613.1"/>
    </source>
</evidence>